<evidence type="ECO:0000313" key="7">
    <source>
        <dbReference type="Proteomes" id="UP000441523"/>
    </source>
</evidence>
<dbReference type="Pfam" id="PF02600">
    <property type="entry name" value="DsbB"/>
    <property type="match status" value="1"/>
</dbReference>
<feature type="transmembrane region" description="Helical" evidence="5">
    <location>
        <begin position="43"/>
        <end position="58"/>
    </location>
</feature>
<dbReference type="GO" id="GO:0006457">
    <property type="term" value="P:protein folding"/>
    <property type="evidence" value="ECO:0007669"/>
    <property type="project" value="InterPro"/>
</dbReference>
<keyword evidence="3 5" id="KW-1133">Transmembrane helix</keyword>
<dbReference type="SUPFAM" id="SSF158442">
    <property type="entry name" value="DsbB-like"/>
    <property type="match status" value="1"/>
</dbReference>
<evidence type="ECO:0000256" key="5">
    <source>
        <dbReference type="SAM" id="Phobius"/>
    </source>
</evidence>
<gene>
    <name evidence="6" type="ORF">F6X51_21925</name>
</gene>
<dbReference type="AlphaFoldDB" id="A0A6N6MLR9"/>
<dbReference type="InterPro" id="IPR003752">
    <property type="entry name" value="DiS_bond_form_DsbB/BdbC"/>
</dbReference>
<evidence type="ECO:0000256" key="2">
    <source>
        <dbReference type="ARBA" id="ARBA00022692"/>
    </source>
</evidence>
<organism evidence="6 7">
    <name type="scientific">Methylobacterium planeticum</name>
    <dbReference type="NCBI Taxonomy" id="2615211"/>
    <lineage>
        <taxon>Bacteria</taxon>
        <taxon>Pseudomonadati</taxon>
        <taxon>Pseudomonadota</taxon>
        <taxon>Alphaproteobacteria</taxon>
        <taxon>Hyphomicrobiales</taxon>
        <taxon>Methylobacteriaceae</taxon>
        <taxon>Methylobacterium</taxon>
    </lineage>
</organism>
<dbReference type="PIRSF" id="PIRSF033913">
    <property type="entry name" value="S-S_format_DsbB"/>
    <property type="match status" value="1"/>
</dbReference>
<reference evidence="6 7" key="1">
    <citation type="submission" date="2019-09" db="EMBL/GenBank/DDBJ databases">
        <title>YIM 132548 draft genome.</title>
        <authorList>
            <person name="Jiang L."/>
        </authorList>
    </citation>
    <scope>NUCLEOTIDE SEQUENCE [LARGE SCALE GENOMIC DNA]</scope>
    <source>
        <strain evidence="6 7">YIM 132548</strain>
    </source>
</reference>
<evidence type="ECO:0000256" key="4">
    <source>
        <dbReference type="ARBA" id="ARBA00023136"/>
    </source>
</evidence>
<comment type="subcellular location">
    <subcellularLocation>
        <location evidence="1">Membrane</location>
        <topology evidence="1">Multi-pass membrane protein</topology>
    </subcellularLocation>
</comment>
<dbReference type="InterPro" id="IPR024199">
    <property type="entry name" value="Uncharacterised_DsbB"/>
</dbReference>
<dbReference type="Gene3D" id="1.20.1550.10">
    <property type="entry name" value="DsbB-like"/>
    <property type="match status" value="1"/>
</dbReference>
<accession>A0A6N6MLR9</accession>
<dbReference type="GO" id="GO:0015035">
    <property type="term" value="F:protein-disulfide reductase activity"/>
    <property type="evidence" value="ECO:0007669"/>
    <property type="project" value="InterPro"/>
</dbReference>
<sequence>MPGGRRAAALLVLLGAALTVGGALVFEHVLGYVPCKLCLTERVPYYLAIPLAGIAVAAPERLSRLALGLVALVLLYGSGLGAYHAGAEWGFWPGPSDCGGGSGPNPGAVGDFLDALKTTRVVDCSTAAWRFLGISLAGWNAVIAAVLASLAGTAALSRGSPAPSRPLALR</sequence>
<evidence type="ECO:0000256" key="1">
    <source>
        <dbReference type="ARBA" id="ARBA00004141"/>
    </source>
</evidence>
<evidence type="ECO:0000256" key="3">
    <source>
        <dbReference type="ARBA" id="ARBA00022989"/>
    </source>
</evidence>
<comment type="caution">
    <text evidence="6">The sequence shown here is derived from an EMBL/GenBank/DDBJ whole genome shotgun (WGS) entry which is preliminary data.</text>
</comment>
<evidence type="ECO:0000313" key="6">
    <source>
        <dbReference type="EMBL" id="KAB1070693.1"/>
    </source>
</evidence>
<keyword evidence="2 5" id="KW-0812">Transmembrane</keyword>
<feature type="transmembrane region" description="Helical" evidence="5">
    <location>
        <begin position="65"/>
        <end position="85"/>
    </location>
</feature>
<dbReference type="GO" id="GO:0016020">
    <property type="term" value="C:membrane"/>
    <property type="evidence" value="ECO:0007669"/>
    <property type="project" value="UniProtKB-SubCell"/>
</dbReference>
<dbReference type="InterPro" id="IPR023380">
    <property type="entry name" value="DsbB-like_sf"/>
</dbReference>
<keyword evidence="4 5" id="KW-0472">Membrane</keyword>
<proteinExistence type="predicted"/>
<dbReference type="EMBL" id="VZZJ01000025">
    <property type="protein sequence ID" value="KAB1070693.1"/>
    <property type="molecule type" value="Genomic_DNA"/>
</dbReference>
<dbReference type="Proteomes" id="UP000441523">
    <property type="component" value="Unassembled WGS sequence"/>
</dbReference>
<keyword evidence="7" id="KW-1185">Reference proteome</keyword>
<protein>
    <submittedName>
        <fullName evidence="6">Disulfide bond formation protein B</fullName>
    </submittedName>
</protein>
<feature type="transmembrane region" description="Helical" evidence="5">
    <location>
        <begin position="136"/>
        <end position="156"/>
    </location>
</feature>
<name>A0A6N6MLR9_9HYPH</name>